<name>A0A9P4NUJ7_9PEZI</name>
<dbReference type="SMART" id="SM00320">
    <property type="entry name" value="WD40"/>
    <property type="match status" value="9"/>
</dbReference>
<feature type="region of interest" description="Disordered" evidence="1">
    <location>
        <begin position="1"/>
        <end position="39"/>
    </location>
</feature>
<dbReference type="InterPro" id="IPR052779">
    <property type="entry name" value="WDR62"/>
</dbReference>
<dbReference type="PANTHER" id="PTHR45589:SF1">
    <property type="entry name" value="WD REPEAT DOMAIN 62, ISOFORM G"/>
    <property type="match status" value="1"/>
</dbReference>
<feature type="region of interest" description="Disordered" evidence="1">
    <location>
        <begin position="1022"/>
        <end position="1056"/>
    </location>
</feature>
<evidence type="ECO:0000313" key="2">
    <source>
        <dbReference type="EMBL" id="KAF2431967.1"/>
    </source>
</evidence>
<organism evidence="2 3">
    <name type="scientific">Tothia fuscella</name>
    <dbReference type="NCBI Taxonomy" id="1048955"/>
    <lineage>
        <taxon>Eukaryota</taxon>
        <taxon>Fungi</taxon>
        <taxon>Dikarya</taxon>
        <taxon>Ascomycota</taxon>
        <taxon>Pezizomycotina</taxon>
        <taxon>Dothideomycetes</taxon>
        <taxon>Pleosporomycetidae</taxon>
        <taxon>Venturiales</taxon>
        <taxon>Cylindrosympodiaceae</taxon>
        <taxon>Tothia</taxon>
    </lineage>
</organism>
<dbReference type="Gene3D" id="2.130.10.10">
    <property type="entry name" value="YVTN repeat-like/Quinoprotein amine dehydrogenase"/>
    <property type="match status" value="4"/>
</dbReference>
<accession>A0A9P4NUJ7</accession>
<proteinExistence type="predicted"/>
<feature type="region of interest" description="Disordered" evidence="1">
    <location>
        <begin position="133"/>
        <end position="154"/>
    </location>
</feature>
<dbReference type="SUPFAM" id="SSF50998">
    <property type="entry name" value="Quinoprotein alcohol dehydrogenase-like"/>
    <property type="match status" value="1"/>
</dbReference>
<sequence length="1056" mass="113439">MSLTPRTSTTPWGLRLTATPSTSPFSSKTSPSKVSKVSRNDAGLSLRHVIGTTANSANAIDTLPASNCLAFTAGAAAVIAAFDEDLSSTQRFYRARPTAIPLNPSPTVYEPSTPTNNPSDLRRRTVVSLRDANPGGSPFGTPIGSDANDSPGGKTWAARERVKAATCVSFSPDGKYLAIGETGYRPRVLVFSTSTEASPYTPLTSLADHTFGVKCVAFSPNSQYLASLGTANDGFLYIWSINNRNGSATLFASNKCTSNIFQIAWVGSNLVAVGTRHVKVWRIDSSTPSTPIKAVSSFFPSQAAVKSCHRILSGRNCLLGPLLEGTFTAIVTISNSKAIVCSESGDVCLLDDSEGNQQFTKALNVGFCVTAASLAPNNAILLAGKGGRLKSIEIDRLLSISDVEAADESIFRSESPSSDVPFIVAMAPFKDRTISIDTNRFIRLLQPALPNSDDPIGVALQLPAHGGSVLGVRPFPCNDSLPANFFTWSADGTILFWATDGTCKHSITVELEQLDITEDALNELKVVRLCSSANALVTGDKFGVLRFIDQKTGSCQSSLRAHAGEITDIAVFEQDGVFIASSGRDRTVQVFHQNAGTWDLLQTLDEHVGAVTGLLFTSDGRQLISCSMDRTVVVREALSKKESGQLMTAFVIVRTITLKATPISMALPPDRDDLLLVSAIDRNVHKYNLHNGHVSDSFKAGDSEGGDAVVLSSLAHVPTSNGQSMIAGVSSTDKSIRLYDENGLLLGRDWGHTEGVTDLTVITSKSEDKISDNSICLVTVAADGTAFIWSYGARSNSKHDISRSLELVGTTTPVKDLTVNKPPLRRVLSQSEMARFQQKLPDEEMTPTTKPSRPTLQKRTSRFPLAQTPRLEPSPMSSTYDPGGRKRNVKITSPSPPMSPRAQRGINRKPSLPLLSSARTRNITSKPPAEAIALSTSTEQICRSLRFYRKKLTNSTDNLPAETLRELERELGLTARAVGERAMKAKGAADETVMVKLLSQYSERLLEMLDEKFAATLAKGINSHASPGASPGGSANTTPERRNNSICELKIHETEE</sequence>
<dbReference type="InterPro" id="IPR001680">
    <property type="entry name" value="WD40_rpt"/>
</dbReference>
<dbReference type="InterPro" id="IPR015943">
    <property type="entry name" value="WD40/YVTN_repeat-like_dom_sf"/>
</dbReference>
<feature type="compositionally biased region" description="Polar residues" evidence="1">
    <location>
        <begin position="846"/>
        <end position="858"/>
    </location>
</feature>
<dbReference type="AlphaFoldDB" id="A0A9P4NUJ7"/>
<feature type="compositionally biased region" description="Low complexity" evidence="1">
    <location>
        <begin position="19"/>
        <end position="37"/>
    </location>
</feature>
<gene>
    <name evidence="2" type="ORF">EJ08DRAFT_631075</name>
</gene>
<feature type="region of interest" description="Disordered" evidence="1">
    <location>
        <begin position="837"/>
        <end position="910"/>
    </location>
</feature>
<dbReference type="SUPFAM" id="SSF50978">
    <property type="entry name" value="WD40 repeat-like"/>
    <property type="match status" value="1"/>
</dbReference>
<dbReference type="EMBL" id="MU007028">
    <property type="protein sequence ID" value="KAF2431967.1"/>
    <property type="molecule type" value="Genomic_DNA"/>
</dbReference>
<feature type="compositionally biased region" description="Basic and acidic residues" evidence="1">
    <location>
        <begin position="1039"/>
        <end position="1056"/>
    </location>
</feature>
<reference evidence="2" key="1">
    <citation type="journal article" date="2020" name="Stud. Mycol.">
        <title>101 Dothideomycetes genomes: a test case for predicting lifestyles and emergence of pathogens.</title>
        <authorList>
            <person name="Haridas S."/>
            <person name="Albert R."/>
            <person name="Binder M."/>
            <person name="Bloem J."/>
            <person name="Labutti K."/>
            <person name="Salamov A."/>
            <person name="Andreopoulos B."/>
            <person name="Baker S."/>
            <person name="Barry K."/>
            <person name="Bills G."/>
            <person name="Bluhm B."/>
            <person name="Cannon C."/>
            <person name="Castanera R."/>
            <person name="Culley D."/>
            <person name="Daum C."/>
            <person name="Ezra D."/>
            <person name="Gonzalez J."/>
            <person name="Henrissat B."/>
            <person name="Kuo A."/>
            <person name="Liang C."/>
            <person name="Lipzen A."/>
            <person name="Lutzoni F."/>
            <person name="Magnuson J."/>
            <person name="Mondo S."/>
            <person name="Nolan M."/>
            <person name="Ohm R."/>
            <person name="Pangilinan J."/>
            <person name="Park H.-J."/>
            <person name="Ramirez L."/>
            <person name="Alfaro M."/>
            <person name="Sun H."/>
            <person name="Tritt A."/>
            <person name="Yoshinaga Y."/>
            <person name="Zwiers L.-H."/>
            <person name="Turgeon B."/>
            <person name="Goodwin S."/>
            <person name="Spatafora J."/>
            <person name="Crous P."/>
            <person name="Grigoriev I."/>
        </authorList>
    </citation>
    <scope>NUCLEOTIDE SEQUENCE</scope>
    <source>
        <strain evidence="2">CBS 130266</strain>
    </source>
</reference>
<dbReference type="OrthoDB" id="6252103at2759"/>
<evidence type="ECO:0000313" key="3">
    <source>
        <dbReference type="Proteomes" id="UP000800235"/>
    </source>
</evidence>
<comment type="caution">
    <text evidence="2">The sequence shown here is derived from an EMBL/GenBank/DDBJ whole genome shotgun (WGS) entry which is preliminary data.</text>
</comment>
<protein>
    <submittedName>
        <fullName evidence="2">WD40 repeat-like protein</fullName>
    </submittedName>
</protein>
<dbReference type="InterPro" id="IPR036322">
    <property type="entry name" value="WD40_repeat_dom_sf"/>
</dbReference>
<feature type="compositionally biased region" description="Low complexity" evidence="1">
    <location>
        <begin position="1025"/>
        <end position="1035"/>
    </location>
</feature>
<dbReference type="InterPro" id="IPR011047">
    <property type="entry name" value="Quinoprotein_ADH-like_sf"/>
</dbReference>
<evidence type="ECO:0000256" key="1">
    <source>
        <dbReference type="SAM" id="MobiDB-lite"/>
    </source>
</evidence>
<dbReference type="Pfam" id="PF00400">
    <property type="entry name" value="WD40"/>
    <property type="match status" value="3"/>
</dbReference>
<keyword evidence="3" id="KW-1185">Reference proteome</keyword>
<dbReference type="Proteomes" id="UP000800235">
    <property type="component" value="Unassembled WGS sequence"/>
</dbReference>
<dbReference type="PANTHER" id="PTHR45589">
    <property type="entry name" value="WD REPEAT DOMAIN 62, ISOFORM G"/>
    <property type="match status" value="1"/>
</dbReference>
<feature type="compositionally biased region" description="Polar residues" evidence="1">
    <location>
        <begin position="1"/>
        <end position="11"/>
    </location>
</feature>